<dbReference type="Gene3D" id="3.50.50.60">
    <property type="entry name" value="FAD/NAD(P)-binding domain"/>
    <property type="match status" value="2"/>
</dbReference>
<dbReference type="GO" id="GO:0005968">
    <property type="term" value="C:Rab-protein geranylgeranyltransferase complex"/>
    <property type="evidence" value="ECO:0007669"/>
    <property type="project" value="InterPro"/>
</dbReference>
<dbReference type="Gene3D" id="3.30.519.10">
    <property type="entry name" value="Guanine Nucleotide Dissociation Inhibitor, domain 2"/>
    <property type="match status" value="1"/>
</dbReference>
<dbReference type="AlphaFoldDB" id="A0A2T7PL76"/>
<dbReference type="GO" id="GO:0005096">
    <property type="term" value="F:GTPase activator activity"/>
    <property type="evidence" value="ECO:0007669"/>
    <property type="project" value="UniProtKB-KW"/>
</dbReference>
<dbReference type="SUPFAM" id="SSF51905">
    <property type="entry name" value="FAD/NAD(P)-binding domain"/>
    <property type="match status" value="1"/>
</dbReference>
<feature type="compositionally biased region" description="Basic and acidic residues" evidence="5">
    <location>
        <begin position="662"/>
        <end position="675"/>
    </location>
</feature>
<evidence type="ECO:0000256" key="2">
    <source>
        <dbReference type="ARBA" id="ARBA00005593"/>
    </source>
</evidence>
<evidence type="ECO:0000256" key="5">
    <source>
        <dbReference type="SAM" id="MobiDB-lite"/>
    </source>
</evidence>
<dbReference type="EMBL" id="PZQS01000003">
    <property type="protein sequence ID" value="PVD34183.1"/>
    <property type="molecule type" value="Genomic_DNA"/>
</dbReference>
<feature type="region of interest" description="Disordered" evidence="5">
    <location>
        <begin position="131"/>
        <end position="219"/>
    </location>
</feature>
<dbReference type="GO" id="GO:0006886">
    <property type="term" value="P:intracellular protein transport"/>
    <property type="evidence" value="ECO:0007669"/>
    <property type="project" value="InterPro"/>
</dbReference>
<dbReference type="FunFam" id="1.10.405.10:FF:000003">
    <property type="entry name" value="Rab proteins geranylgeranyltransferase component A"/>
    <property type="match status" value="1"/>
</dbReference>
<dbReference type="PIRSF" id="PIRSF016550">
    <property type="entry name" value="Rab_ger_ger_transf_A_euk"/>
    <property type="match status" value="1"/>
</dbReference>
<evidence type="ECO:0000256" key="1">
    <source>
        <dbReference type="ARBA" id="ARBA00004496"/>
    </source>
</evidence>
<keyword evidence="3" id="KW-0343">GTPase activation</keyword>
<evidence type="ECO:0000256" key="3">
    <source>
        <dbReference type="ARBA" id="ARBA00022468"/>
    </source>
</evidence>
<evidence type="ECO:0000313" key="7">
    <source>
        <dbReference type="Proteomes" id="UP000245119"/>
    </source>
</evidence>
<dbReference type="Gene3D" id="1.10.405.10">
    <property type="entry name" value="Guanine Nucleotide Dissociation Inhibitor, domain 1"/>
    <property type="match status" value="1"/>
</dbReference>
<dbReference type="PRINTS" id="PR00891">
    <property type="entry name" value="RABGDIREP"/>
</dbReference>
<feature type="compositionally biased region" description="Polar residues" evidence="5">
    <location>
        <begin position="131"/>
        <end position="144"/>
    </location>
</feature>
<sequence>MASDLPSDFDIVVLGTGLQESILAAAFSRIGLKVLHIDRNDYYGGPWASFNLQGVDKWIIQKQQSASFCCQPLDSDHLLTLVKEGEKLLELPGTYTSVLEPQSHYHVDKRPEINEEKIAEDTQDMNVSIQRQENNNTLPQSASSEYDGEKDKPGQKPSVVETAQSKEGALGGGSKEGTTAEESVAKDFDGQFSSASEEDGESADTPTVDKETSPSDVVDYIPTKDKQERQCEWFADDICKEWRRYSIDLAPKLLYCAGSMVELLIVSDVAKYCEFRTVSRVLTMHDGKLEKVPCSRADVFSSKILTLPEKRLLMKFLTFAAEYEQHSETYQDYLDRPFADFLDSQKLTTRIKHFVMEAIAMVLPSSSTQEGLASTQKFLRSLGRYGNTAFLFPLYGSGELPQGFCRLSAVFGGCYCLTLSALHLVITEADNRCIGIITNGGQRINCKYLIGDPSYMPSDFYIHDNRNISRGIFVTDRTIFPGAEEELSLLYLLQHSEENATATTVLELPSSAMVCQGSTYLVHLTCSARADAATDLKPAANTLFDMCPQQTDDCAEVGKRKPRVLWSLFFKQVDLSNITATEKVPENLFIVCGPGAEIDPDKHVAEARKIFKKICPDEEFLPKPPHPDDIIFVDDEETPATGNQSSVLSADLDVDGEGVDCTESKQIQRDAKEEATESESVTESNVTENTEEGQEKSEKK</sequence>
<feature type="compositionally biased region" description="Low complexity" evidence="5">
    <location>
        <begin position="678"/>
        <end position="688"/>
    </location>
</feature>
<dbReference type="SUPFAM" id="SSF54373">
    <property type="entry name" value="FAD-linked reductases, C-terminal domain"/>
    <property type="match status" value="1"/>
</dbReference>
<accession>A0A2T7PL76</accession>
<dbReference type="InterPro" id="IPR036188">
    <property type="entry name" value="FAD/NAD-bd_sf"/>
</dbReference>
<dbReference type="PANTHER" id="PTHR11787:SF4">
    <property type="entry name" value="CHM, RAB ESCORT PROTEIN 1"/>
    <property type="match status" value="1"/>
</dbReference>
<comment type="caution">
    <text evidence="6">The sequence shown here is derived from an EMBL/GenBank/DDBJ whole genome shotgun (WGS) entry which is preliminary data.</text>
</comment>
<dbReference type="PANTHER" id="PTHR11787">
    <property type="entry name" value="RAB GDP-DISSOCIATION INHIBITOR"/>
    <property type="match status" value="1"/>
</dbReference>
<evidence type="ECO:0000313" key="6">
    <source>
        <dbReference type="EMBL" id="PVD34183.1"/>
    </source>
</evidence>
<dbReference type="OMA" id="EHYVLHA"/>
<dbReference type="PRINTS" id="PR00893">
    <property type="entry name" value="RABESCORT"/>
</dbReference>
<dbReference type="GO" id="GO:0005829">
    <property type="term" value="C:cytosol"/>
    <property type="evidence" value="ECO:0007669"/>
    <property type="project" value="TreeGrafter"/>
</dbReference>
<keyword evidence="7" id="KW-1185">Reference proteome</keyword>
<feature type="region of interest" description="Disordered" evidence="5">
    <location>
        <begin position="639"/>
        <end position="700"/>
    </location>
</feature>
<reference evidence="6 7" key="1">
    <citation type="submission" date="2018-04" db="EMBL/GenBank/DDBJ databases">
        <title>The genome of golden apple snail Pomacea canaliculata provides insight into stress tolerance and invasive adaptation.</title>
        <authorList>
            <person name="Liu C."/>
            <person name="Liu B."/>
            <person name="Ren Y."/>
            <person name="Zhang Y."/>
            <person name="Wang H."/>
            <person name="Li S."/>
            <person name="Jiang F."/>
            <person name="Yin L."/>
            <person name="Zhang G."/>
            <person name="Qian W."/>
            <person name="Fan W."/>
        </authorList>
    </citation>
    <scope>NUCLEOTIDE SEQUENCE [LARGE SCALE GENOMIC DNA]</scope>
    <source>
        <strain evidence="6">SZHN2017</strain>
        <tissue evidence="6">Muscle</tissue>
    </source>
</reference>
<evidence type="ECO:0000256" key="4">
    <source>
        <dbReference type="ARBA" id="ARBA00022490"/>
    </source>
</evidence>
<comment type="similarity">
    <text evidence="2">Belongs to the Rab GDI family.</text>
</comment>
<protein>
    <recommendedName>
        <fullName evidence="8">Rab proteins geranylgeranyltransferase component A</fullName>
    </recommendedName>
</protein>
<dbReference type="GO" id="GO:0007264">
    <property type="term" value="P:small GTPase-mediated signal transduction"/>
    <property type="evidence" value="ECO:0007669"/>
    <property type="project" value="InterPro"/>
</dbReference>
<comment type="subcellular location">
    <subcellularLocation>
        <location evidence="1">Cytoplasm</location>
    </subcellularLocation>
</comment>
<dbReference type="InterPro" id="IPR018203">
    <property type="entry name" value="GDP_dissociation_inhibitor"/>
</dbReference>
<evidence type="ECO:0008006" key="8">
    <source>
        <dbReference type="Google" id="ProtNLM"/>
    </source>
</evidence>
<gene>
    <name evidence="6" type="ORF">C0Q70_05448</name>
</gene>
<dbReference type="Pfam" id="PF00996">
    <property type="entry name" value="GDI"/>
    <property type="match status" value="2"/>
</dbReference>
<dbReference type="OrthoDB" id="1923006at2759"/>
<dbReference type="STRING" id="400727.A0A2T7PL76"/>
<dbReference type="GO" id="GO:0016192">
    <property type="term" value="P:vesicle-mediated transport"/>
    <property type="evidence" value="ECO:0007669"/>
    <property type="project" value="TreeGrafter"/>
</dbReference>
<dbReference type="GO" id="GO:0005634">
    <property type="term" value="C:nucleus"/>
    <property type="evidence" value="ECO:0007669"/>
    <property type="project" value="TreeGrafter"/>
</dbReference>
<name>A0A2T7PL76_POMCA</name>
<organism evidence="6 7">
    <name type="scientific">Pomacea canaliculata</name>
    <name type="common">Golden apple snail</name>
    <dbReference type="NCBI Taxonomy" id="400727"/>
    <lineage>
        <taxon>Eukaryota</taxon>
        <taxon>Metazoa</taxon>
        <taxon>Spiralia</taxon>
        <taxon>Lophotrochozoa</taxon>
        <taxon>Mollusca</taxon>
        <taxon>Gastropoda</taxon>
        <taxon>Caenogastropoda</taxon>
        <taxon>Architaenioglossa</taxon>
        <taxon>Ampullarioidea</taxon>
        <taxon>Ampullariidae</taxon>
        <taxon>Pomacea</taxon>
    </lineage>
</organism>
<dbReference type="Proteomes" id="UP000245119">
    <property type="component" value="Linkage Group LG3"/>
</dbReference>
<proteinExistence type="inferred from homology"/>
<dbReference type="InterPro" id="IPR001738">
    <property type="entry name" value="Rab_escort"/>
</dbReference>
<dbReference type="GO" id="GO:0005092">
    <property type="term" value="F:GDP-dissociation inhibitor activity"/>
    <property type="evidence" value="ECO:0007669"/>
    <property type="project" value="InterPro"/>
</dbReference>
<keyword evidence="4" id="KW-0963">Cytoplasm</keyword>